<evidence type="ECO:0000256" key="3">
    <source>
        <dbReference type="ARBA" id="ARBA00023319"/>
    </source>
</evidence>
<dbReference type="GeneTree" id="ENSGT01030000234785"/>
<dbReference type="AlphaFoldDB" id="A0A8C4IEG2"/>
<dbReference type="Pfam" id="PF00047">
    <property type="entry name" value="ig"/>
    <property type="match status" value="1"/>
</dbReference>
<dbReference type="InterPro" id="IPR036179">
    <property type="entry name" value="Ig-like_dom_sf"/>
</dbReference>
<dbReference type="GO" id="GO:0002764">
    <property type="term" value="P:immune response-regulating signaling pathway"/>
    <property type="evidence" value="ECO:0007669"/>
    <property type="project" value="TreeGrafter"/>
</dbReference>
<dbReference type="SUPFAM" id="SSF48726">
    <property type="entry name" value="Immunoglobulin"/>
    <property type="match status" value="1"/>
</dbReference>
<feature type="domain" description="Immunoglobulin-like beta-sandwich" evidence="4">
    <location>
        <begin position="35"/>
        <end position="100"/>
    </location>
</feature>
<proteinExistence type="predicted"/>
<keyword evidence="2" id="KW-1015">Disulfide bond</keyword>
<accession>A0A8C4IEG2</accession>
<evidence type="ECO:0000313" key="6">
    <source>
        <dbReference type="Proteomes" id="UP000694389"/>
    </source>
</evidence>
<keyword evidence="3" id="KW-0393">Immunoglobulin domain</keyword>
<dbReference type="InterPro" id="IPR050412">
    <property type="entry name" value="Ig-like_Receptors_ImmuneReg"/>
</dbReference>
<protein>
    <recommendedName>
        <fullName evidence="4">Immunoglobulin-like beta-sandwich domain-containing protein</fullName>
    </recommendedName>
</protein>
<sequence length="136" mass="15320">MYFLQVRVSSYNCVNIHTHEYIRLPKPSISVNPVVEVTLGPNVGITCSISTQQSGGTFILLKTSGSFRKTQTSSTNSATFSIFKVKFDNEGLYQCQYQTQVSCRDFISPLSDPVRLSINGKEKQKVPILIFFHNLY</sequence>
<dbReference type="Proteomes" id="UP000694389">
    <property type="component" value="Unassembled WGS sequence"/>
</dbReference>
<evidence type="ECO:0000259" key="4">
    <source>
        <dbReference type="Pfam" id="PF00047"/>
    </source>
</evidence>
<evidence type="ECO:0000256" key="1">
    <source>
        <dbReference type="ARBA" id="ARBA00022729"/>
    </source>
</evidence>
<dbReference type="PANTHER" id="PTHR11738">
    <property type="entry name" value="MHC CLASS I NK CELL RECEPTOR"/>
    <property type="match status" value="1"/>
</dbReference>
<keyword evidence="6" id="KW-1185">Reference proteome</keyword>
<reference evidence="5" key="1">
    <citation type="submission" date="2025-08" db="UniProtKB">
        <authorList>
            <consortium name="Ensembl"/>
        </authorList>
    </citation>
    <scope>IDENTIFICATION</scope>
</reference>
<organism evidence="5 6">
    <name type="scientific">Dicentrarchus labrax</name>
    <name type="common">European seabass</name>
    <name type="synonym">Morone labrax</name>
    <dbReference type="NCBI Taxonomy" id="13489"/>
    <lineage>
        <taxon>Eukaryota</taxon>
        <taxon>Metazoa</taxon>
        <taxon>Chordata</taxon>
        <taxon>Craniata</taxon>
        <taxon>Vertebrata</taxon>
        <taxon>Euteleostomi</taxon>
        <taxon>Actinopterygii</taxon>
        <taxon>Neopterygii</taxon>
        <taxon>Teleostei</taxon>
        <taxon>Neoteleostei</taxon>
        <taxon>Acanthomorphata</taxon>
        <taxon>Eupercaria</taxon>
        <taxon>Moronidae</taxon>
        <taxon>Dicentrarchus</taxon>
    </lineage>
</organism>
<keyword evidence="1" id="KW-0732">Signal</keyword>
<dbReference type="PANTHER" id="PTHR11738:SF186">
    <property type="entry name" value="OSTEOCLAST-ASSOCIATED IMMUNOGLOBULIN-LIKE RECEPTOR"/>
    <property type="match status" value="1"/>
</dbReference>
<dbReference type="Gene3D" id="2.60.40.10">
    <property type="entry name" value="Immunoglobulins"/>
    <property type="match status" value="1"/>
</dbReference>
<name>A0A8C4IEG2_DICLA</name>
<dbReference type="FunFam" id="2.60.40.10:FF:000049">
    <property type="entry name" value="Leukocyte immunoglobulin-like receptor subfamily B member 1"/>
    <property type="match status" value="1"/>
</dbReference>
<evidence type="ECO:0000256" key="2">
    <source>
        <dbReference type="ARBA" id="ARBA00023157"/>
    </source>
</evidence>
<reference evidence="5" key="2">
    <citation type="submission" date="2025-09" db="UniProtKB">
        <authorList>
            <consortium name="Ensembl"/>
        </authorList>
    </citation>
    <scope>IDENTIFICATION</scope>
</reference>
<dbReference type="InterPro" id="IPR013151">
    <property type="entry name" value="Immunoglobulin_dom"/>
</dbReference>
<evidence type="ECO:0000313" key="5">
    <source>
        <dbReference type="Ensembl" id="ENSDLAP00005056625.1"/>
    </source>
</evidence>
<dbReference type="InterPro" id="IPR013783">
    <property type="entry name" value="Ig-like_fold"/>
</dbReference>
<dbReference type="Ensembl" id="ENSDLAT00005060086.2">
    <property type="protein sequence ID" value="ENSDLAP00005056625.1"/>
    <property type="gene ID" value="ENSDLAG00005024053.2"/>
</dbReference>